<evidence type="ECO:0000313" key="2">
    <source>
        <dbReference type="Proteomes" id="UP001607303"/>
    </source>
</evidence>
<keyword evidence="2" id="KW-1185">Reference proteome</keyword>
<accession>A0ABD2CPC4</accession>
<evidence type="ECO:0000313" key="1">
    <source>
        <dbReference type="EMBL" id="KAL2746960.1"/>
    </source>
</evidence>
<sequence>MIQLDTIKEKIHVDGLVSVLSRRRRFETLKKLCWILSKRASDKEVLNFRSNIEPVADNKEDSKRITLNSSVINQAVMRSSVTINDEKLLYFKITERFYPTDRRK</sequence>
<dbReference type="Proteomes" id="UP001607303">
    <property type="component" value="Unassembled WGS sequence"/>
</dbReference>
<proteinExistence type="predicted"/>
<dbReference type="EMBL" id="JAYRBN010000037">
    <property type="protein sequence ID" value="KAL2746960.1"/>
    <property type="molecule type" value="Genomic_DNA"/>
</dbReference>
<gene>
    <name evidence="1" type="ORF">V1477_005330</name>
</gene>
<reference evidence="1 2" key="1">
    <citation type="journal article" date="2024" name="Ann. Entomol. Soc. Am.">
        <title>Genomic analyses of the southern and eastern yellowjacket wasps (Hymenoptera: Vespidae) reveal evolutionary signatures of social life.</title>
        <authorList>
            <person name="Catto M.A."/>
            <person name="Caine P.B."/>
            <person name="Orr S.E."/>
            <person name="Hunt B.G."/>
            <person name="Goodisman M.A.D."/>
        </authorList>
    </citation>
    <scope>NUCLEOTIDE SEQUENCE [LARGE SCALE GENOMIC DNA]</scope>
    <source>
        <strain evidence="1">232</strain>
        <tissue evidence="1">Head and thorax</tissue>
    </source>
</reference>
<organism evidence="1 2">
    <name type="scientific">Vespula maculifrons</name>
    <name type="common">Eastern yellow jacket</name>
    <name type="synonym">Wasp</name>
    <dbReference type="NCBI Taxonomy" id="7453"/>
    <lineage>
        <taxon>Eukaryota</taxon>
        <taxon>Metazoa</taxon>
        <taxon>Ecdysozoa</taxon>
        <taxon>Arthropoda</taxon>
        <taxon>Hexapoda</taxon>
        <taxon>Insecta</taxon>
        <taxon>Pterygota</taxon>
        <taxon>Neoptera</taxon>
        <taxon>Endopterygota</taxon>
        <taxon>Hymenoptera</taxon>
        <taxon>Apocrita</taxon>
        <taxon>Aculeata</taxon>
        <taxon>Vespoidea</taxon>
        <taxon>Vespidae</taxon>
        <taxon>Vespinae</taxon>
        <taxon>Vespula</taxon>
    </lineage>
</organism>
<dbReference type="AlphaFoldDB" id="A0ABD2CPC4"/>
<protein>
    <submittedName>
        <fullName evidence="1">Uncharacterized protein</fullName>
    </submittedName>
</protein>
<comment type="caution">
    <text evidence="1">The sequence shown here is derived from an EMBL/GenBank/DDBJ whole genome shotgun (WGS) entry which is preliminary data.</text>
</comment>
<name>A0ABD2CPC4_VESMC</name>